<name>A0A9P1IW84_9PELO</name>
<reference evidence="3" key="1">
    <citation type="submission" date="2022-11" db="EMBL/GenBank/DDBJ databases">
        <authorList>
            <person name="Kikuchi T."/>
        </authorList>
    </citation>
    <scope>NUCLEOTIDE SEQUENCE</scope>
    <source>
        <strain evidence="3">PS1010</strain>
    </source>
</reference>
<feature type="transmembrane region" description="Helical" evidence="1">
    <location>
        <begin position="715"/>
        <end position="737"/>
    </location>
</feature>
<feature type="transmembrane region" description="Helical" evidence="1">
    <location>
        <begin position="1363"/>
        <end position="1385"/>
    </location>
</feature>
<gene>
    <name evidence="3" type="ORF">CAMP_LOCUS14994</name>
</gene>
<feature type="transmembrane region" description="Helical" evidence="1">
    <location>
        <begin position="749"/>
        <end position="769"/>
    </location>
</feature>
<feature type="transmembrane region" description="Helical" evidence="1">
    <location>
        <begin position="1428"/>
        <end position="1450"/>
    </location>
</feature>
<evidence type="ECO:0000313" key="4">
    <source>
        <dbReference type="Proteomes" id="UP001152747"/>
    </source>
</evidence>
<dbReference type="EMBL" id="CANHGI010000005">
    <property type="protein sequence ID" value="CAI5452357.1"/>
    <property type="molecule type" value="Genomic_DNA"/>
</dbReference>
<feature type="transmembrane region" description="Helical" evidence="1">
    <location>
        <begin position="1462"/>
        <end position="1484"/>
    </location>
</feature>
<dbReference type="PANTHER" id="PTHR21523:SF10">
    <property type="entry name" value="MLT-TEN (MLT-10) RELATED"/>
    <property type="match status" value="1"/>
</dbReference>
<keyword evidence="4" id="KW-1185">Reference proteome</keyword>
<feature type="transmembrane region" description="Helical" evidence="1">
    <location>
        <begin position="1397"/>
        <end position="1422"/>
    </location>
</feature>
<dbReference type="Pfam" id="PF04870">
    <property type="entry name" value="Moulting_cycle"/>
    <property type="match status" value="2"/>
</dbReference>
<proteinExistence type="predicted"/>
<keyword evidence="1" id="KW-1133">Transmembrane helix</keyword>
<evidence type="ECO:0000313" key="3">
    <source>
        <dbReference type="EMBL" id="CAI5452357.1"/>
    </source>
</evidence>
<dbReference type="OrthoDB" id="5917548at2759"/>
<feature type="transmembrane region" description="Helical" evidence="1">
    <location>
        <begin position="650"/>
        <end position="667"/>
    </location>
</feature>
<sequence>MLLYIFLFLTIWIPQSFPERTPLPKFPWSDNVPTLEFSTSKPNINLTRSVLVDEVKRGRIPKELTPYLNMTMVDELKKENNETLDFVITDEDVADIPDDEEDPIKKLNTITHDGNKTIITISDDAKHDLYKHWLDQSLSGLMGAVVTNVINKRKMTKKEKHAHYNCTQAAKNVTAHAKCVVAVYELVKKRNEKLKMYSTLSKRTHIQRKDKDESWKHPLNGYDKFVKSGAEEFRVKRAINFGLFDEYEKQKKIQVKTQKSYKLREAKNLSPMALIARRLTEIVRAAKNTTEPPKRWQQIIAEIKEETGKIKKKKRNKERMKRKFSKFVDTMKGTGLNPNKALKTMGMEDLFEDDPILSEKEQDRRDQEDMLATMKPEDKMLHEPIKLIREGIKLGMMFGGQNVTDFDDKKIAFLSPQFMSILPDEVANDTVSLLSPSILALHGEGTELERQMSLTRALKLMEDTGQDEWMNFVLEASGVTETIDKIREAERKEEIEEMRKDYVGKDGEPLYFTRENITEMYGEEEASKLDFFDRFYKTMTDEQMKDMNTTGYSIMSNEQLEGMYGKKSPYRNDEALERLSKIDHRDMPEMIEHTIRGLAKEGYKFEVSRKKDVVLSPFVLASIVLDPAAASQSLILSPIVLTPLVLSPSIYGNVILSPWVFVPVIVAPRILGAVVLSPVIFSPIVLTPLCLVPVILSPVVGLPLILSPFVLSPFILSPTVMAPLVLSPFCLSPFIGIPNVLTPLILSPFVLSPLILSPPFVSAFVLSPYALSPPVLSNGALFTAVLSPSWLSLTSHETISREIIKKSVKNGSIPKLLLPFVNISAIEEGKNKHNGSLDFVIRDEDVADIPDDEDSQDLRINEIYDDGNKTIIRISDDAALQLFQKWVDQAASGLMAALVTKKINDGKLSKFDKKVHGKCTDLAKNLNSHAKCVVSIFKKIEARKRKLWRYKKRRHRRRVRRGILDADESDFKIAVKQKKRYRLKEKKDNMSPFSTIAKGLVKMMMEKKGKPGEKPKKWMKVIREIRDEANRIREKKKSNAEFRKKFRKYSRVMKDIGINPNEAFQKMGMTNFLEDEETLDSEIEKPLSQEEIATRKSMLMIREGVKLGMMMAGKNVSNFDDRKISIFSPQFMSVFPDEQANDTISLFSPSVLALHEQGNDFDNNISLSRALRFLSDTGQESWMNFVLEASGVTEAVEQMREQEKREELNEWRKQFTNERGQPMYFTKENVTEMYGDYEATKINKMQKLHRSMTSEQMKEMNQTGYSVMSKDQIDEFYGPGSPYNDSYAHKLYSNISRDMVSDLLELNVKKLATEEIAFKVSRKKDIVLTPVFFSSLVLVPETVSQSIILSPLVFSPLILSPSALGPLILSPWIFTPLIVSPRVLGPIILSPTIFSPLILSPMCLGPLIISPAVAVPLILSPFVLNPFILTPVVMVPFILNPFCLSPLIGVPNTLSPFILSPFVLSPLILTPPIVNAFVLSPYALSPVIWSDGKYFTAILSPSWLSSV</sequence>
<feature type="transmembrane region" description="Helical" evidence="1">
    <location>
        <begin position="674"/>
        <end position="695"/>
    </location>
</feature>
<dbReference type="PANTHER" id="PTHR21523">
    <property type="match status" value="1"/>
</dbReference>
<keyword evidence="1" id="KW-0472">Membrane</keyword>
<organism evidence="3 4">
    <name type="scientific">Caenorhabditis angaria</name>
    <dbReference type="NCBI Taxonomy" id="860376"/>
    <lineage>
        <taxon>Eukaryota</taxon>
        <taxon>Metazoa</taxon>
        <taxon>Ecdysozoa</taxon>
        <taxon>Nematoda</taxon>
        <taxon>Chromadorea</taxon>
        <taxon>Rhabditida</taxon>
        <taxon>Rhabditina</taxon>
        <taxon>Rhabditomorpha</taxon>
        <taxon>Rhabditoidea</taxon>
        <taxon>Rhabditidae</taxon>
        <taxon>Peloderinae</taxon>
        <taxon>Caenorhabditis</taxon>
    </lineage>
</organism>
<dbReference type="InterPro" id="IPR006954">
    <property type="entry name" value="Mlt-10-like"/>
</dbReference>
<keyword evidence="2" id="KW-0732">Signal</keyword>
<keyword evidence="1" id="KW-0812">Transmembrane</keyword>
<feature type="chain" id="PRO_5040144524" evidence="2">
    <location>
        <begin position="19"/>
        <end position="1507"/>
    </location>
</feature>
<protein>
    <submittedName>
        <fullName evidence="3">Uncharacterized protein</fullName>
    </submittedName>
</protein>
<evidence type="ECO:0000256" key="1">
    <source>
        <dbReference type="SAM" id="Phobius"/>
    </source>
</evidence>
<dbReference type="Proteomes" id="UP001152747">
    <property type="component" value="Unassembled WGS sequence"/>
</dbReference>
<feature type="signal peptide" evidence="2">
    <location>
        <begin position="1"/>
        <end position="18"/>
    </location>
</feature>
<accession>A0A9P1IW84</accession>
<evidence type="ECO:0000256" key="2">
    <source>
        <dbReference type="SAM" id="SignalP"/>
    </source>
</evidence>
<comment type="caution">
    <text evidence="3">The sequence shown here is derived from an EMBL/GenBank/DDBJ whole genome shotgun (WGS) entry which is preliminary data.</text>
</comment>